<dbReference type="Proteomes" id="UP000294847">
    <property type="component" value="Chromosome 6"/>
</dbReference>
<gene>
    <name evidence="3" type="ORF">PoMZ_05415</name>
</gene>
<feature type="compositionally biased region" description="Acidic residues" evidence="1">
    <location>
        <begin position="114"/>
        <end position="123"/>
    </location>
</feature>
<accession>A0A4V1C7K7</accession>
<protein>
    <submittedName>
        <fullName evidence="3">Uncharacterized protein</fullName>
    </submittedName>
</protein>
<feature type="compositionally biased region" description="Gly residues" evidence="1">
    <location>
        <begin position="51"/>
        <end position="76"/>
    </location>
</feature>
<evidence type="ECO:0000256" key="2">
    <source>
        <dbReference type="SAM" id="SignalP"/>
    </source>
</evidence>
<feature type="region of interest" description="Disordered" evidence="1">
    <location>
        <begin position="25"/>
        <end position="123"/>
    </location>
</feature>
<evidence type="ECO:0000313" key="4">
    <source>
        <dbReference type="Proteomes" id="UP000294847"/>
    </source>
</evidence>
<evidence type="ECO:0000313" key="3">
    <source>
        <dbReference type="EMBL" id="QBZ63728.1"/>
    </source>
</evidence>
<feature type="signal peptide" evidence="2">
    <location>
        <begin position="1"/>
        <end position="20"/>
    </location>
</feature>
<proteinExistence type="predicted"/>
<keyword evidence="2" id="KW-0732">Signal</keyword>
<reference evidence="3 4" key="1">
    <citation type="journal article" date="2019" name="Mol. Biol. Evol.">
        <title>Blast fungal genomes show frequent chromosomal changes, gene gains and losses, and effector gene turnover.</title>
        <authorList>
            <person name="Gomez Luciano L.B."/>
            <person name="Jason Tsai I."/>
            <person name="Chuma I."/>
            <person name="Tosa Y."/>
            <person name="Chen Y.H."/>
            <person name="Li J.Y."/>
            <person name="Li M.Y."/>
            <person name="Jade Lu M.Y."/>
            <person name="Nakayashiki H."/>
            <person name="Li W.H."/>
        </authorList>
    </citation>
    <scope>NUCLEOTIDE SEQUENCE [LARGE SCALE GENOMIC DNA]</scope>
    <source>
        <strain evidence="3">MZ5-1-6</strain>
    </source>
</reference>
<feature type="compositionally biased region" description="Low complexity" evidence="1">
    <location>
        <begin position="36"/>
        <end position="50"/>
    </location>
</feature>
<dbReference type="AlphaFoldDB" id="A0A4V1C7K7"/>
<feature type="chain" id="PRO_5043736313" evidence="2">
    <location>
        <begin position="21"/>
        <end position="123"/>
    </location>
</feature>
<sequence length="123" mass="12222">MFGTTYAVLGSLALATLAAALPLEPRNPQAQPPANGTPGVNIPGINIPGQNGQGGFNLGPGGFTFGNPENGGGGVTWGSDGLKITPGNGNPGISVGGGQPAQPAPKPPRRVLDEQDLSVEEED</sequence>
<dbReference type="VEuPathDB" id="FungiDB:M_BR32_EuGene_00089961"/>
<dbReference type="EMBL" id="CP034209">
    <property type="protein sequence ID" value="QBZ63728.1"/>
    <property type="molecule type" value="Genomic_DNA"/>
</dbReference>
<evidence type="ECO:0000256" key="1">
    <source>
        <dbReference type="SAM" id="MobiDB-lite"/>
    </source>
</evidence>
<name>A0A4V1C7K7_PYROR</name>
<organism evidence="3 4">
    <name type="scientific">Pyricularia oryzae</name>
    <name type="common">Rice blast fungus</name>
    <name type="synonym">Magnaporthe oryzae</name>
    <dbReference type="NCBI Taxonomy" id="318829"/>
    <lineage>
        <taxon>Eukaryota</taxon>
        <taxon>Fungi</taxon>
        <taxon>Dikarya</taxon>
        <taxon>Ascomycota</taxon>
        <taxon>Pezizomycotina</taxon>
        <taxon>Sordariomycetes</taxon>
        <taxon>Sordariomycetidae</taxon>
        <taxon>Magnaporthales</taxon>
        <taxon>Pyriculariaceae</taxon>
        <taxon>Pyricularia</taxon>
    </lineage>
</organism>